<dbReference type="AlphaFoldDB" id="A0A212EMD2"/>
<sequence length="65" mass="7786">MSELLKCFQVYGDWARLGTLHMQTKTLGHEVFTKDYTIIYWYRCDAPRYLKYRTRPSCPQGTMDT</sequence>
<evidence type="ECO:0000313" key="2">
    <source>
        <dbReference type="Proteomes" id="UP000007151"/>
    </source>
</evidence>
<evidence type="ECO:0000313" key="1">
    <source>
        <dbReference type="EMBL" id="OWR42645.1"/>
    </source>
</evidence>
<dbReference type="Proteomes" id="UP000007151">
    <property type="component" value="Unassembled WGS sequence"/>
</dbReference>
<proteinExistence type="predicted"/>
<keyword evidence="2" id="KW-1185">Reference proteome</keyword>
<comment type="caution">
    <text evidence="1">The sequence shown here is derived from an EMBL/GenBank/DDBJ whole genome shotgun (WGS) entry which is preliminary data.</text>
</comment>
<dbReference type="EMBL" id="AGBW02013857">
    <property type="protein sequence ID" value="OWR42645.1"/>
    <property type="molecule type" value="Genomic_DNA"/>
</dbReference>
<protein>
    <submittedName>
        <fullName evidence="1">Uncharacterized protein</fullName>
    </submittedName>
</protein>
<dbReference type="InParanoid" id="A0A212EMD2"/>
<organism evidence="1 2">
    <name type="scientific">Danaus plexippus plexippus</name>
    <dbReference type="NCBI Taxonomy" id="278856"/>
    <lineage>
        <taxon>Eukaryota</taxon>
        <taxon>Metazoa</taxon>
        <taxon>Ecdysozoa</taxon>
        <taxon>Arthropoda</taxon>
        <taxon>Hexapoda</taxon>
        <taxon>Insecta</taxon>
        <taxon>Pterygota</taxon>
        <taxon>Neoptera</taxon>
        <taxon>Endopterygota</taxon>
        <taxon>Lepidoptera</taxon>
        <taxon>Glossata</taxon>
        <taxon>Ditrysia</taxon>
        <taxon>Papilionoidea</taxon>
        <taxon>Nymphalidae</taxon>
        <taxon>Danainae</taxon>
        <taxon>Danaini</taxon>
        <taxon>Danaina</taxon>
        <taxon>Danaus</taxon>
        <taxon>Danaus</taxon>
    </lineage>
</organism>
<dbReference type="KEGG" id="dpl:KGM_211978"/>
<name>A0A212EMD2_DANPL</name>
<gene>
    <name evidence="1" type="ORF">KGM_211978</name>
</gene>
<accession>A0A212EMD2</accession>
<reference evidence="1 2" key="1">
    <citation type="journal article" date="2011" name="Cell">
        <title>The monarch butterfly genome yields insights into long-distance migration.</title>
        <authorList>
            <person name="Zhan S."/>
            <person name="Merlin C."/>
            <person name="Boore J.L."/>
            <person name="Reppert S.M."/>
        </authorList>
    </citation>
    <scope>NUCLEOTIDE SEQUENCE [LARGE SCALE GENOMIC DNA]</scope>
    <source>
        <strain evidence="1">F-2</strain>
    </source>
</reference>